<accession>A0ABP9EG31</accession>
<keyword evidence="3" id="KW-0067">ATP-binding</keyword>
<comment type="similarity">
    <text evidence="1">Belongs to the CbxX/CfxQ family.</text>
</comment>
<dbReference type="RefSeq" id="WP_345333367.1">
    <property type="nucleotide sequence ID" value="NZ_BAABJZ010000007.1"/>
</dbReference>
<evidence type="ECO:0000313" key="7">
    <source>
        <dbReference type="Proteomes" id="UP001499988"/>
    </source>
</evidence>
<name>A0ABP9EG31_9GAMM</name>
<feature type="region of interest" description="Disordered" evidence="4">
    <location>
        <begin position="1"/>
        <end position="24"/>
    </location>
</feature>
<evidence type="ECO:0000259" key="5">
    <source>
        <dbReference type="SMART" id="SM00382"/>
    </source>
</evidence>
<protein>
    <submittedName>
        <fullName evidence="6">AAA family ATPase</fullName>
    </submittedName>
</protein>
<comment type="caution">
    <text evidence="6">The sequence shown here is derived from an EMBL/GenBank/DDBJ whole genome shotgun (WGS) entry which is preliminary data.</text>
</comment>
<dbReference type="PANTHER" id="PTHR43392:SF2">
    <property type="entry name" value="AAA-TYPE ATPASE FAMILY PROTEIN _ ANKYRIN REPEAT FAMILY PROTEIN"/>
    <property type="match status" value="1"/>
</dbReference>
<organism evidence="6 7">
    <name type="scientific">Ferrimonas pelagia</name>
    <dbReference type="NCBI Taxonomy" id="1177826"/>
    <lineage>
        <taxon>Bacteria</taxon>
        <taxon>Pseudomonadati</taxon>
        <taxon>Pseudomonadota</taxon>
        <taxon>Gammaproteobacteria</taxon>
        <taxon>Alteromonadales</taxon>
        <taxon>Ferrimonadaceae</taxon>
        <taxon>Ferrimonas</taxon>
    </lineage>
</organism>
<dbReference type="InterPro" id="IPR041627">
    <property type="entry name" value="AAA_lid_6"/>
</dbReference>
<keyword evidence="7" id="KW-1185">Reference proteome</keyword>
<dbReference type="SUPFAM" id="SSF52540">
    <property type="entry name" value="P-loop containing nucleoside triphosphate hydrolases"/>
    <property type="match status" value="1"/>
</dbReference>
<dbReference type="Gene3D" id="1.10.8.60">
    <property type="match status" value="1"/>
</dbReference>
<dbReference type="InterPro" id="IPR003959">
    <property type="entry name" value="ATPase_AAA_core"/>
</dbReference>
<evidence type="ECO:0000313" key="6">
    <source>
        <dbReference type="EMBL" id="GAA4875938.1"/>
    </source>
</evidence>
<dbReference type="PRINTS" id="PR00819">
    <property type="entry name" value="CBXCFQXSUPER"/>
</dbReference>
<feature type="domain" description="AAA+ ATPase" evidence="5">
    <location>
        <begin position="69"/>
        <end position="211"/>
    </location>
</feature>
<dbReference type="InterPro" id="IPR003593">
    <property type="entry name" value="AAA+_ATPase"/>
</dbReference>
<evidence type="ECO:0000256" key="3">
    <source>
        <dbReference type="ARBA" id="ARBA00022840"/>
    </source>
</evidence>
<gene>
    <name evidence="6" type="ORF">GCM10023333_06490</name>
</gene>
<dbReference type="Proteomes" id="UP001499988">
    <property type="component" value="Unassembled WGS sequence"/>
</dbReference>
<dbReference type="Pfam" id="PF00004">
    <property type="entry name" value="AAA"/>
    <property type="match status" value="1"/>
</dbReference>
<evidence type="ECO:0000256" key="1">
    <source>
        <dbReference type="ARBA" id="ARBA00010378"/>
    </source>
</evidence>
<dbReference type="PANTHER" id="PTHR43392">
    <property type="entry name" value="AAA-TYPE ATPASE FAMILY PROTEIN / ANKYRIN REPEAT FAMILY PROTEIN"/>
    <property type="match status" value="1"/>
</dbReference>
<sequence>MTKLEGSGFIKTSRSRQPESSKRNGLEEVLKEFDELVGLENVKEEINKLIAFAKVIKLRKDRDIPVGAINLHMIFSGPPGTGKTEVARKVGRVLKEIGLLQRGHCVEVDRAALTDVYVNSGAKLITDTVKQAKDGVLFIDEAYTLAGGDALSGPDSSGKEVIDTLLKLMEDNRERLVVIAAGYTNEMRRFVDSNPGLRSRFSRFIEFQSYGGDELFQIFLSMVKRGHYELTPDAEEVARKHIQWLGNQSNDPEFGNARAIRQFFEKILPLQAERIAFTPNYESMTDRELLTIDYDDVALATELD</sequence>
<dbReference type="CDD" id="cd00009">
    <property type="entry name" value="AAA"/>
    <property type="match status" value="1"/>
</dbReference>
<keyword evidence="2" id="KW-0547">Nucleotide-binding</keyword>
<reference evidence="7" key="1">
    <citation type="journal article" date="2019" name="Int. J. Syst. Evol. Microbiol.">
        <title>The Global Catalogue of Microorganisms (GCM) 10K type strain sequencing project: providing services to taxonomists for standard genome sequencing and annotation.</title>
        <authorList>
            <consortium name="The Broad Institute Genomics Platform"/>
            <consortium name="The Broad Institute Genome Sequencing Center for Infectious Disease"/>
            <person name="Wu L."/>
            <person name="Ma J."/>
        </authorList>
    </citation>
    <scope>NUCLEOTIDE SEQUENCE [LARGE SCALE GENOMIC DNA]</scope>
    <source>
        <strain evidence="7">JCM 18401</strain>
    </source>
</reference>
<dbReference type="EMBL" id="BAABJZ010000007">
    <property type="protein sequence ID" value="GAA4875938.1"/>
    <property type="molecule type" value="Genomic_DNA"/>
</dbReference>
<evidence type="ECO:0000256" key="2">
    <source>
        <dbReference type="ARBA" id="ARBA00022741"/>
    </source>
</evidence>
<dbReference type="InterPro" id="IPR050773">
    <property type="entry name" value="CbxX/CfxQ_RuBisCO_ESX"/>
</dbReference>
<dbReference type="InterPro" id="IPR027417">
    <property type="entry name" value="P-loop_NTPase"/>
</dbReference>
<evidence type="ECO:0000256" key="4">
    <source>
        <dbReference type="SAM" id="MobiDB-lite"/>
    </source>
</evidence>
<dbReference type="Gene3D" id="3.40.50.300">
    <property type="entry name" value="P-loop containing nucleotide triphosphate hydrolases"/>
    <property type="match status" value="1"/>
</dbReference>
<dbReference type="SMART" id="SM00382">
    <property type="entry name" value="AAA"/>
    <property type="match status" value="1"/>
</dbReference>
<dbReference type="InterPro" id="IPR000641">
    <property type="entry name" value="CbxX/CfxQ"/>
</dbReference>
<proteinExistence type="inferred from homology"/>
<dbReference type="Pfam" id="PF17866">
    <property type="entry name" value="AAA_lid_6"/>
    <property type="match status" value="1"/>
</dbReference>